<feature type="transmembrane region" description="Helical" evidence="6">
    <location>
        <begin position="16"/>
        <end position="37"/>
    </location>
</feature>
<dbReference type="RefSeq" id="WP_109730810.1">
    <property type="nucleotide sequence ID" value="NZ_BAAACK010000019.1"/>
</dbReference>
<keyword evidence="8" id="KW-1185">Reference proteome</keyword>
<organism evidence="7 8">
    <name type="scientific">Faecalicatena orotica</name>
    <dbReference type="NCBI Taxonomy" id="1544"/>
    <lineage>
        <taxon>Bacteria</taxon>
        <taxon>Bacillati</taxon>
        <taxon>Bacillota</taxon>
        <taxon>Clostridia</taxon>
        <taxon>Lachnospirales</taxon>
        <taxon>Lachnospiraceae</taxon>
        <taxon>Faecalicatena</taxon>
    </lineage>
</organism>
<evidence type="ECO:0000256" key="2">
    <source>
        <dbReference type="ARBA" id="ARBA00022475"/>
    </source>
</evidence>
<keyword evidence="2" id="KW-1003">Cell membrane</keyword>
<sequence>MGTKKKEAFKERLNSLTVLLVLVLMLLVFSVIAKGFFSTRNLYYLLQQVSVVGLLAVGQTFVIVSKGIDLSVGTTVGLSCIMSAILITQYHVPVLLAITLAILLGAFVGAINGILVAILGIPAFIATLGTMYVFEAVALLSCGGNNIYSLPASIKAFSNLNLLGIIPSITIITLIFAVVAHVLLSKTRFGRYTYAIGSNEEAARFSGIKVKTKLFMIYLMSGILSGIAGALMLCRLNCGVALAGEGYEMNAIAAVVIGGGSLFGGEGSIPGALVGALIMTVLSNGLQLMGVSTYWQKLLIGIVLVCAVFIDNVRRRKEM</sequence>
<proteinExistence type="predicted"/>
<dbReference type="InterPro" id="IPR001851">
    <property type="entry name" value="ABC_transp_permease"/>
</dbReference>
<evidence type="ECO:0000256" key="1">
    <source>
        <dbReference type="ARBA" id="ARBA00004651"/>
    </source>
</evidence>
<comment type="caution">
    <text evidence="7">The sequence shown here is derived from an EMBL/GenBank/DDBJ whole genome shotgun (WGS) entry which is preliminary data.</text>
</comment>
<dbReference type="PANTHER" id="PTHR32196:SF72">
    <property type="entry name" value="RIBOSE IMPORT PERMEASE PROTEIN RBSC"/>
    <property type="match status" value="1"/>
</dbReference>
<dbReference type="CDD" id="cd06579">
    <property type="entry name" value="TM_PBP1_transp_AraH_like"/>
    <property type="match status" value="1"/>
</dbReference>
<dbReference type="Pfam" id="PF02653">
    <property type="entry name" value="BPD_transp_2"/>
    <property type="match status" value="1"/>
</dbReference>
<accession>A0A2Y9C9X2</accession>
<comment type="subcellular location">
    <subcellularLocation>
        <location evidence="1">Cell membrane</location>
        <topology evidence="1">Multi-pass membrane protein</topology>
    </subcellularLocation>
</comment>
<evidence type="ECO:0000256" key="4">
    <source>
        <dbReference type="ARBA" id="ARBA00022989"/>
    </source>
</evidence>
<evidence type="ECO:0000313" key="7">
    <source>
        <dbReference type="EMBL" id="PWJ30385.1"/>
    </source>
</evidence>
<evidence type="ECO:0000256" key="6">
    <source>
        <dbReference type="SAM" id="Phobius"/>
    </source>
</evidence>
<evidence type="ECO:0000256" key="3">
    <source>
        <dbReference type="ARBA" id="ARBA00022692"/>
    </source>
</evidence>
<keyword evidence="5 6" id="KW-0472">Membrane</keyword>
<feature type="transmembrane region" description="Helical" evidence="6">
    <location>
        <begin position="255"/>
        <end position="282"/>
    </location>
</feature>
<keyword evidence="4 6" id="KW-1133">Transmembrane helix</keyword>
<evidence type="ECO:0000313" key="8">
    <source>
        <dbReference type="Proteomes" id="UP000245845"/>
    </source>
</evidence>
<feature type="transmembrane region" description="Helical" evidence="6">
    <location>
        <begin position="44"/>
        <end position="64"/>
    </location>
</feature>
<feature type="transmembrane region" description="Helical" evidence="6">
    <location>
        <begin position="215"/>
        <end position="234"/>
    </location>
</feature>
<feature type="transmembrane region" description="Helical" evidence="6">
    <location>
        <begin position="131"/>
        <end position="148"/>
    </location>
</feature>
<gene>
    <name evidence="7" type="ORF">A8806_104255</name>
</gene>
<reference evidence="7 8" key="1">
    <citation type="submission" date="2018-05" db="EMBL/GenBank/DDBJ databases">
        <title>The Hungate 1000. A catalogue of reference genomes from the rumen microbiome.</title>
        <authorList>
            <person name="Kelly W."/>
        </authorList>
    </citation>
    <scope>NUCLEOTIDE SEQUENCE [LARGE SCALE GENOMIC DNA]</scope>
    <source>
        <strain evidence="7 8">NLAE-zl-C242</strain>
    </source>
</reference>
<dbReference type="PANTHER" id="PTHR32196">
    <property type="entry name" value="ABC TRANSPORTER PERMEASE PROTEIN YPHD-RELATED-RELATED"/>
    <property type="match status" value="1"/>
</dbReference>
<feature type="transmembrane region" description="Helical" evidence="6">
    <location>
        <begin position="294"/>
        <end position="313"/>
    </location>
</feature>
<dbReference type="Proteomes" id="UP000245845">
    <property type="component" value="Unassembled WGS sequence"/>
</dbReference>
<dbReference type="GO" id="GO:0022857">
    <property type="term" value="F:transmembrane transporter activity"/>
    <property type="evidence" value="ECO:0007669"/>
    <property type="project" value="InterPro"/>
</dbReference>
<feature type="transmembrane region" description="Helical" evidence="6">
    <location>
        <begin position="94"/>
        <end position="125"/>
    </location>
</feature>
<evidence type="ECO:0000256" key="5">
    <source>
        <dbReference type="ARBA" id="ARBA00023136"/>
    </source>
</evidence>
<name>A0A2Y9C9X2_9FIRM</name>
<keyword evidence="3 6" id="KW-0812">Transmembrane</keyword>
<dbReference type="OrthoDB" id="9789111at2"/>
<feature type="transmembrane region" description="Helical" evidence="6">
    <location>
        <begin position="160"/>
        <end position="184"/>
    </location>
</feature>
<feature type="transmembrane region" description="Helical" evidence="6">
    <location>
        <begin position="70"/>
        <end position="87"/>
    </location>
</feature>
<dbReference type="EMBL" id="QGDL01000004">
    <property type="protein sequence ID" value="PWJ30385.1"/>
    <property type="molecule type" value="Genomic_DNA"/>
</dbReference>
<dbReference type="AlphaFoldDB" id="A0A2Y9C9X2"/>
<protein>
    <submittedName>
        <fullName evidence="7">Monosaccharide ABC transporter membrane protein (CUT2 family)</fullName>
    </submittedName>
</protein>
<dbReference type="GO" id="GO:0005886">
    <property type="term" value="C:plasma membrane"/>
    <property type="evidence" value="ECO:0007669"/>
    <property type="project" value="UniProtKB-SubCell"/>
</dbReference>